<feature type="compositionally biased region" description="Low complexity" evidence="1">
    <location>
        <begin position="59"/>
        <end position="68"/>
    </location>
</feature>
<dbReference type="EMBL" id="JAATJU010023163">
    <property type="protein sequence ID" value="KAH0508631.1"/>
    <property type="molecule type" value="Genomic_DNA"/>
</dbReference>
<protein>
    <submittedName>
        <fullName evidence="2">Uncharacterized protein</fullName>
    </submittedName>
</protein>
<proteinExistence type="predicted"/>
<feature type="compositionally biased region" description="Basic and acidic residues" evidence="1">
    <location>
        <begin position="43"/>
        <end position="58"/>
    </location>
</feature>
<comment type="caution">
    <text evidence="2">The sequence shown here is derived from an EMBL/GenBank/DDBJ whole genome shotgun (WGS) entry which is preliminary data.</text>
</comment>
<name>A0A8J6G8Y6_MICOH</name>
<reference evidence="2" key="1">
    <citation type="submission" date="2020-03" db="EMBL/GenBank/DDBJ databases">
        <title>Studies in the Genomics of Life Span.</title>
        <authorList>
            <person name="Glass D."/>
        </authorList>
    </citation>
    <scope>NUCLEOTIDE SEQUENCE</scope>
    <source>
        <strain evidence="2">LTLLF</strain>
        <tissue evidence="2">Muscle</tissue>
    </source>
</reference>
<accession>A0A8J6G8Y6</accession>
<organism evidence="2 3">
    <name type="scientific">Microtus ochrogaster</name>
    <name type="common">Prairie vole</name>
    <dbReference type="NCBI Taxonomy" id="79684"/>
    <lineage>
        <taxon>Eukaryota</taxon>
        <taxon>Metazoa</taxon>
        <taxon>Chordata</taxon>
        <taxon>Craniata</taxon>
        <taxon>Vertebrata</taxon>
        <taxon>Euteleostomi</taxon>
        <taxon>Mammalia</taxon>
        <taxon>Eutheria</taxon>
        <taxon>Euarchontoglires</taxon>
        <taxon>Glires</taxon>
        <taxon>Rodentia</taxon>
        <taxon>Myomorpha</taxon>
        <taxon>Muroidea</taxon>
        <taxon>Cricetidae</taxon>
        <taxon>Arvicolinae</taxon>
        <taxon>Microtus</taxon>
    </lineage>
</organism>
<dbReference type="Proteomes" id="UP000710432">
    <property type="component" value="Unassembled WGS sequence"/>
</dbReference>
<gene>
    <name evidence="2" type="ORF">LTLLF_163030</name>
</gene>
<dbReference type="AlphaFoldDB" id="A0A8J6G8Y6"/>
<evidence type="ECO:0000256" key="1">
    <source>
        <dbReference type="SAM" id="MobiDB-lite"/>
    </source>
</evidence>
<feature type="region of interest" description="Disordered" evidence="1">
    <location>
        <begin position="1"/>
        <end position="74"/>
    </location>
</feature>
<evidence type="ECO:0000313" key="2">
    <source>
        <dbReference type="EMBL" id="KAH0508631.1"/>
    </source>
</evidence>
<evidence type="ECO:0000313" key="3">
    <source>
        <dbReference type="Proteomes" id="UP000710432"/>
    </source>
</evidence>
<feature type="non-terminal residue" evidence="2">
    <location>
        <position position="1"/>
    </location>
</feature>
<sequence>KPVPVQQRFHQGYVKKPTPTKAQAPLVKVKQERNPVRFSHYNRLNEKLNQDAQRENEKSTTSTTSTSSEDMDSW</sequence>